<organism evidence="2">
    <name type="scientific">freshwater metagenome</name>
    <dbReference type="NCBI Taxonomy" id="449393"/>
    <lineage>
        <taxon>unclassified sequences</taxon>
        <taxon>metagenomes</taxon>
        <taxon>ecological metagenomes</taxon>
    </lineage>
</organism>
<evidence type="ECO:0000313" key="2">
    <source>
        <dbReference type="EMBL" id="CAB4834734.1"/>
    </source>
</evidence>
<protein>
    <submittedName>
        <fullName evidence="2">Unannotated protein</fullName>
    </submittedName>
</protein>
<gene>
    <name evidence="2" type="ORF">UFOPK3099_02589</name>
</gene>
<name>A0A6J7APD3_9ZZZZ</name>
<dbReference type="AlphaFoldDB" id="A0A6J7APD3"/>
<reference evidence="2" key="1">
    <citation type="submission" date="2020-05" db="EMBL/GenBank/DDBJ databases">
        <authorList>
            <person name="Chiriac C."/>
            <person name="Salcher M."/>
            <person name="Ghai R."/>
            <person name="Kavagutti S V."/>
        </authorList>
    </citation>
    <scope>NUCLEOTIDE SEQUENCE</scope>
</reference>
<proteinExistence type="predicted"/>
<feature type="compositionally biased region" description="Polar residues" evidence="1">
    <location>
        <begin position="90"/>
        <end position="101"/>
    </location>
</feature>
<sequence length="176" mass="18572">MATPPAIAARMLARRNTGRHVVRVAVNRWLAPIPSNSAAVMPSPSLRKLKAAAPSAPRPMACRVVIGPRLSHLASVARHSPVMARYGRSEPTTSTQRTIGSESVKHAVEPSAAASGNRRRASENQAPAPMAKAAAIVNLRAMMSRPKSASGMASRIEVPQGYTSGLKPFALDHSTV</sequence>
<accession>A0A6J7APD3</accession>
<feature type="region of interest" description="Disordered" evidence="1">
    <location>
        <begin position="84"/>
        <end position="130"/>
    </location>
</feature>
<evidence type="ECO:0000256" key="1">
    <source>
        <dbReference type="SAM" id="MobiDB-lite"/>
    </source>
</evidence>
<dbReference type="EMBL" id="CAFAAV010000270">
    <property type="protein sequence ID" value="CAB4834734.1"/>
    <property type="molecule type" value="Genomic_DNA"/>
</dbReference>